<feature type="compositionally biased region" description="Polar residues" evidence="3">
    <location>
        <begin position="223"/>
        <end position="236"/>
    </location>
</feature>
<dbReference type="GO" id="GO:0005634">
    <property type="term" value="C:nucleus"/>
    <property type="evidence" value="ECO:0007669"/>
    <property type="project" value="UniProtKB-SubCell"/>
</dbReference>
<feature type="compositionally biased region" description="Polar residues" evidence="3">
    <location>
        <begin position="153"/>
        <end position="165"/>
    </location>
</feature>
<evidence type="ECO:0000313" key="5">
    <source>
        <dbReference type="Proteomes" id="UP001152799"/>
    </source>
</evidence>
<reference evidence="4" key="1">
    <citation type="submission" date="2022-01" db="EMBL/GenBank/DDBJ databases">
        <authorList>
            <person name="King R."/>
        </authorList>
    </citation>
    <scope>NUCLEOTIDE SEQUENCE</scope>
</reference>
<keyword evidence="2" id="KW-0539">Nucleus</keyword>
<evidence type="ECO:0000256" key="1">
    <source>
        <dbReference type="ARBA" id="ARBA00004123"/>
    </source>
</evidence>
<dbReference type="AlphaFoldDB" id="A0A9N9MQU4"/>
<dbReference type="Proteomes" id="UP001152799">
    <property type="component" value="Chromosome 4"/>
</dbReference>
<sequence>MNGDDGFDWLSESEQQFSRTIENQQNCDDDLAQENETFQQRVWSSFQESATAVAQLYRERYTGEPGKIWLQFQTAAGTVTTLYKESCENLKKTTELARQSGHQKRNSELLNWAKRKRRLIKREELLAFLADAQTPQHQGHLPQYHPLHHTQPYHRSSPNRRNQTPPLLHRESSISPPYPIDPNLHTFREALANSRRGCTPPHHPGADLGTFIAGEVARHGFKRSSSPTDVSMGSPTHQKRPRYM</sequence>
<dbReference type="OrthoDB" id="5823474at2759"/>
<dbReference type="PANTHER" id="PTHR31624:SF4">
    <property type="entry name" value="CHROMOSOME 16 OPEN READING FRAME 72"/>
    <property type="match status" value="1"/>
</dbReference>
<organism evidence="4 5">
    <name type="scientific">Ceutorhynchus assimilis</name>
    <name type="common">cabbage seed weevil</name>
    <dbReference type="NCBI Taxonomy" id="467358"/>
    <lineage>
        <taxon>Eukaryota</taxon>
        <taxon>Metazoa</taxon>
        <taxon>Ecdysozoa</taxon>
        <taxon>Arthropoda</taxon>
        <taxon>Hexapoda</taxon>
        <taxon>Insecta</taxon>
        <taxon>Pterygota</taxon>
        <taxon>Neoptera</taxon>
        <taxon>Endopterygota</taxon>
        <taxon>Coleoptera</taxon>
        <taxon>Polyphaga</taxon>
        <taxon>Cucujiformia</taxon>
        <taxon>Curculionidae</taxon>
        <taxon>Ceutorhynchinae</taxon>
        <taxon>Ceutorhynchus</taxon>
    </lineage>
</organism>
<gene>
    <name evidence="4" type="ORF">CEUTPL_LOCUS7766</name>
</gene>
<feature type="region of interest" description="Disordered" evidence="3">
    <location>
        <begin position="220"/>
        <end position="244"/>
    </location>
</feature>
<dbReference type="PANTHER" id="PTHR31624">
    <property type="entry name" value="UPF0472 PROTEIN C16ORF72"/>
    <property type="match status" value="1"/>
</dbReference>
<dbReference type="Pfam" id="PF15251">
    <property type="entry name" value="TAPR1-like"/>
    <property type="match status" value="1"/>
</dbReference>
<protein>
    <submittedName>
        <fullName evidence="4">Uncharacterized protein</fullName>
    </submittedName>
</protein>
<evidence type="ECO:0000256" key="2">
    <source>
        <dbReference type="ARBA" id="ARBA00023242"/>
    </source>
</evidence>
<feature type="region of interest" description="Disordered" evidence="3">
    <location>
        <begin position="135"/>
        <end position="182"/>
    </location>
</feature>
<proteinExistence type="predicted"/>
<keyword evidence="5" id="KW-1185">Reference proteome</keyword>
<dbReference type="InterPro" id="IPR040308">
    <property type="entry name" value="HAPR1"/>
</dbReference>
<evidence type="ECO:0000256" key="3">
    <source>
        <dbReference type="SAM" id="MobiDB-lite"/>
    </source>
</evidence>
<dbReference type="EMBL" id="OU892280">
    <property type="protein sequence ID" value="CAG9767200.1"/>
    <property type="molecule type" value="Genomic_DNA"/>
</dbReference>
<comment type="subcellular location">
    <subcellularLocation>
        <location evidence="1">Nucleus</location>
    </subcellularLocation>
</comment>
<dbReference type="InterPro" id="IPR029196">
    <property type="entry name" value="HAPSTR1-like"/>
</dbReference>
<accession>A0A9N9MQU4</accession>
<name>A0A9N9MQU4_9CUCU</name>
<evidence type="ECO:0000313" key="4">
    <source>
        <dbReference type="EMBL" id="CAG9767200.1"/>
    </source>
</evidence>